<keyword evidence="2" id="KW-1185">Reference proteome</keyword>
<accession>A0A3P3W1M8</accession>
<dbReference type="Gene3D" id="3.40.30.10">
    <property type="entry name" value="Glutaredoxin"/>
    <property type="match status" value="1"/>
</dbReference>
<gene>
    <name evidence="1" type="ORF">EG850_02740</name>
</gene>
<dbReference type="InterPro" id="IPR053977">
    <property type="entry name" value="Rv2466c-like"/>
</dbReference>
<dbReference type="AlphaFoldDB" id="A0A3P3W1M8"/>
<dbReference type="EMBL" id="RQVS01000003">
    <property type="protein sequence ID" value="RRJ87796.1"/>
    <property type="molecule type" value="Genomic_DNA"/>
</dbReference>
<proteinExistence type="predicted"/>
<protein>
    <submittedName>
        <fullName evidence="1">Disulfide bond formation protein DsbA</fullName>
    </submittedName>
</protein>
<dbReference type="InterPro" id="IPR036249">
    <property type="entry name" value="Thioredoxin-like_sf"/>
</dbReference>
<dbReference type="RefSeq" id="WP_124969634.1">
    <property type="nucleotide sequence ID" value="NZ_RQVS01000003.1"/>
</dbReference>
<organism evidence="1 2">
    <name type="scientific">Gulosibacter macacae</name>
    <dbReference type="NCBI Taxonomy" id="2488791"/>
    <lineage>
        <taxon>Bacteria</taxon>
        <taxon>Bacillati</taxon>
        <taxon>Actinomycetota</taxon>
        <taxon>Actinomycetes</taxon>
        <taxon>Micrococcales</taxon>
        <taxon>Microbacteriaceae</taxon>
        <taxon>Gulosibacter</taxon>
    </lineage>
</organism>
<reference evidence="1 2" key="1">
    <citation type="submission" date="2018-11" db="EMBL/GenBank/DDBJ databases">
        <title>YIM 102482-1 draft genome.</title>
        <authorList>
            <person name="Li G."/>
            <person name="Jiang Y."/>
        </authorList>
    </citation>
    <scope>NUCLEOTIDE SEQUENCE [LARGE SCALE GENOMIC DNA]</scope>
    <source>
        <strain evidence="1 2">YIM 102482-1</strain>
    </source>
</reference>
<dbReference type="SUPFAM" id="SSF52833">
    <property type="entry name" value="Thioredoxin-like"/>
    <property type="match status" value="1"/>
</dbReference>
<comment type="caution">
    <text evidence="1">The sequence shown here is derived from an EMBL/GenBank/DDBJ whole genome shotgun (WGS) entry which is preliminary data.</text>
</comment>
<sequence length="206" mass="22750">MSENTATKVDFWFDPACPWAWMTSRWIDDVKRQRPEIDVEWHIMSLAVLNENNEDLDEGYRKFLSTAMRPVQIAAGVQRELGNDALKAYYDAVGTKNHPEGRAKDPEAFEEALAEANVPAELVARADAGEFDEYLRASHAEGIGLVGQDVGTPIISVNGVAFFGPVISPAPKGEMALQLFDGIVAAAAYDGFFELKRSRTRGPQFD</sequence>
<dbReference type="CDD" id="cd02972">
    <property type="entry name" value="DsbA_family"/>
    <property type="match status" value="1"/>
</dbReference>
<evidence type="ECO:0000313" key="2">
    <source>
        <dbReference type="Proteomes" id="UP000274391"/>
    </source>
</evidence>
<dbReference type="Pfam" id="PF22234">
    <property type="entry name" value="Rv2466c-like"/>
    <property type="match status" value="1"/>
</dbReference>
<evidence type="ECO:0000313" key="1">
    <source>
        <dbReference type="EMBL" id="RRJ87796.1"/>
    </source>
</evidence>
<dbReference type="Proteomes" id="UP000274391">
    <property type="component" value="Unassembled WGS sequence"/>
</dbReference>
<dbReference type="OrthoDB" id="4125991at2"/>
<name>A0A3P3W1M8_9MICO</name>